<organism evidence="2 3">
    <name type="scientific">Azospirillum oleiclasticum</name>
    <dbReference type="NCBI Taxonomy" id="2735135"/>
    <lineage>
        <taxon>Bacteria</taxon>
        <taxon>Pseudomonadati</taxon>
        <taxon>Pseudomonadota</taxon>
        <taxon>Alphaproteobacteria</taxon>
        <taxon>Rhodospirillales</taxon>
        <taxon>Azospirillaceae</taxon>
        <taxon>Azospirillum</taxon>
    </lineage>
</organism>
<accession>A0ABX2TDZ8</accession>
<proteinExistence type="predicted"/>
<dbReference type="EMBL" id="JABFDB010000016">
    <property type="protein sequence ID" value="NYZ22389.1"/>
    <property type="molecule type" value="Genomic_DNA"/>
</dbReference>
<keyword evidence="1" id="KW-0472">Membrane</keyword>
<dbReference type="Proteomes" id="UP000584642">
    <property type="component" value="Unassembled WGS sequence"/>
</dbReference>
<feature type="transmembrane region" description="Helical" evidence="1">
    <location>
        <begin position="6"/>
        <end position="24"/>
    </location>
</feature>
<comment type="caution">
    <text evidence="2">The sequence shown here is derived from an EMBL/GenBank/DDBJ whole genome shotgun (WGS) entry which is preliminary data.</text>
</comment>
<name>A0ABX2TDZ8_9PROT</name>
<reference evidence="2 3" key="1">
    <citation type="submission" date="2020-05" db="EMBL/GenBank/DDBJ databases">
        <title>Azospirillum oleiclasticum sp. nov, a nitrogen-fixing and heavy crude oil-emulsifying bacterium isolated from the crude oil of Yumen Oilfield.</title>
        <authorList>
            <person name="Wu D."/>
            <person name="Cai M."/>
            <person name="Zhang X."/>
        </authorList>
    </citation>
    <scope>NUCLEOTIDE SEQUENCE [LARGE SCALE GENOMIC DNA]</scope>
    <source>
        <strain evidence="2 3">ROY-1-1-2</strain>
    </source>
</reference>
<evidence type="ECO:0000256" key="1">
    <source>
        <dbReference type="SAM" id="Phobius"/>
    </source>
</evidence>
<keyword evidence="1" id="KW-1133">Transmembrane helix</keyword>
<keyword evidence="3" id="KW-1185">Reference proteome</keyword>
<evidence type="ECO:0000313" key="2">
    <source>
        <dbReference type="EMBL" id="NYZ22389.1"/>
    </source>
</evidence>
<dbReference type="RefSeq" id="WP_180284151.1">
    <property type="nucleotide sequence ID" value="NZ_JABFDB010000016.1"/>
</dbReference>
<feature type="transmembrane region" description="Helical" evidence="1">
    <location>
        <begin position="31"/>
        <end position="49"/>
    </location>
</feature>
<sequence>MDEAGWLQLVALLMVAILVVPAALRRNRGTWLQYAAVWLAIITALVFAWESFGPF</sequence>
<keyword evidence="1" id="KW-0812">Transmembrane</keyword>
<protein>
    <submittedName>
        <fullName evidence="2">Uncharacterized protein</fullName>
    </submittedName>
</protein>
<evidence type="ECO:0000313" key="3">
    <source>
        <dbReference type="Proteomes" id="UP000584642"/>
    </source>
</evidence>
<gene>
    <name evidence="2" type="ORF">HND93_21975</name>
</gene>